<evidence type="ECO:0000256" key="13">
    <source>
        <dbReference type="ARBA" id="ARBA00023004"/>
    </source>
</evidence>
<dbReference type="PANTHER" id="PTHR24279">
    <property type="entry name" value="CYTOCHROME P450"/>
    <property type="match status" value="1"/>
</dbReference>
<keyword evidence="17" id="KW-0472">Membrane</keyword>
<evidence type="ECO:0000256" key="18">
    <source>
        <dbReference type="ARBA" id="ARBA00023166"/>
    </source>
</evidence>
<dbReference type="InterPro" id="IPR036396">
    <property type="entry name" value="Cyt_P450_sf"/>
</dbReference>
<organism evidence="26 27">
    <name type="scientific">Chrysodeixis includens</name>
    <name type="common">Soybean looper</name>
    <name type="synonym">Pseudoplusia includens</name>
    <dbReference type="NCBI Taxonomy" id="689277"/>
    <lineage>
        <taxon>Eukaryota</taxon>
        <taxon>Metazoa</taxon>
        <taxon>Ecdysozoa</taxon>
        <taxon>Arthropoda</taxon>
        <taxon>Hexapoda</taxon>
        <taxon>Insecta</taxon>
        <taxon>Pterygota</taxon>
        <taxon>Neoptera</taxon>
        <taxon>Endopterygota</taxon>
        <taxon>Lepidoptera</taxon>
        <taxon>Glossata</taxon>
        <taxon>Ditrysia</taxon>
        <taxon>Noctuoidea</taxon>
        <taxon>Noctuidae</taxon>
        <taxon>Plusiinae</taxon>
        <taxon>Chrysodeixis</taxon>
    </lineage>
</organism>
<dbReference type="GO" id="GO:0006704">
    <property type="term" value="P:glucocorticoid biosynthetic process"/>
    <property type="evidence" value="ECO:0007669"/>
    <property type="project" value="TreeGrafter"/>
</dbReference>
<comment type="subcellular location">
    <subcellularLocation>
        <location evidence="2">Mitochondrion inner membrane</location>
        <topology evidence="2">Peripheral membrane protein</topology>
    </subcellularLocation>
</comment>
<dbReference type="Pfam" id="PF00067">
    <property type="entry name" value="p450"/>
    <property type="match status" value="2"/>
</dbReference>
<evidence type="ECO:0000256" key="16">
    <source>
        <dbReference type="ARBA" id="ARBA00023128"/>
    </source>
</evidence>
<proteinExistence type="inferred from homology"/>
<keyword evidence="27" id="KW-1185">Reference proteome</keyword>
<evidence type="ECO:0000313" key="27">
    <source>
        <dbReference type="Proteomes" id="UP001154114"/>
    </source>
</evidence>
<dbReference type="AlphaFoldDB" id="A0A9P0FUJ9"/>
<evidence type="ECO:0000256" key="15">
    <source>
        <dbReference type="ARBA" id="ARBA00023098"/>
    </source>
</evidence>
<keyword evidence="14" id="KW-0503">Monooxygenase</keyword>
<dbReference type="PRINTS" id="PR00463">
    <property type="entry name" value="EP450I"/>
</dbReference>
<evidence type="ECO:0000256" key="6">
    <source>
        <dbReference type="ARBA" id="ARBA00019844"/>
    </source>
</evidence>
<dbReference type="GO" id="GO:0071375">
    <property type="term" value="P:cellular response to peptide hormone stimulus"/>
    <property type="evidence" value="ECO:0007669"/>
    <property type="project" value="TreeGrafter"/>
</dbReference>
<keyword evidence="19" id="KW-0753">Steroid metabolism</keyword>
<keyword evidence="16" id="KW-0496">Mitochondrion</keyword>
<dbReference type="EMBL" id="LR824017">
    <property type="protein sequence ID" value="CAH0585630.1"/>
    <property type="molecule type" value="Genomic_DNA"/>
</dbReference>
<dbReference type="GO" id="GO:0008386">
    <property type="term" value="F:cholesterol monooxygenase (side-chain-cleaving) activity"/>
    <property type="evidence" value="ECO:0007669"/>
    <property type="project" value="UniProtKB-EC"/>
</dbReference>
<evidence type="ECO:0000256" key="3">
    <source>
        <dbReference type="ARBA" id="ARBA00005108"/>
    </source>
</evidence>
<dbReference type="GO" id="GO:0034650">
    <property type="term" value="P:cortisol metabolic process"/>
    <property type="evidence" value="ECO:0007669"/>
    <property type="project" value="TreeGrafter"/>
</dbReference>
<evidence type="ECO:0000256" key="1">
    <source>
        <dbReference type="ARBA" id="ARBA00001971"/>
    </source>
</evidence>
<dbReference type="GO" id="GO:0020037">
    <property type="term" value="F:heme binding"/>
    <property type="evidence" value="ECO:0007669"/>
    <property type="project" value="InterPro"/>
</dbReference>
<sequence>MQIFCLCCKCGHFTIIVMKNIKDAMYRIKTVYILRAPKSAKRFLSVSTKKIPLTIHDIPRPKALPLIGTKLEFMAAGSGTKIHEYVDNRHKQLGSIFCEKLSGSTDLVFVSDPMLIRTLFLSLEGKYPVHILPDPWVLYEKLYGSKRGLFFMNGNVWLENRRIMNKHLLRDGSEKLFEVPVKTTVQKFVQRWKVQAEKGEFVPHLESEFYRLSIDVIMAVLLGKSPQLNADTHYETLLSTFSEAVKRIFQTTTKLYGIPVNICQKLNLKVWRDFKESVDLSLFLAHKLVTEIMREGKTNGLINVLREENMNDEIVKNIIGDFIIAAGDTTAYTSLWSLLLLSRNENAVQDLISNEKVSGINVMKESMRLYPVAPFLTRILPKDCVLGPYTLNKGTPIIASIYTSGRDEKNFSRALEFLPYRWDRNDPRKKDLLNHVSSASLPFALGARSCIGKKLAMLQLTEVISQITKNFKYVCMNKDEIHADTSQVLVPNKDIKLTFSLREHNNTTCD</sequence>
<dbReference type="PANTHER" id="PTHR24279:SF3">
    <property type="entry name" value="CHOLESTEROL SIDE-CHAIN CLEAVAGE ENZYME, MITOCHONDRIAL"/>
    <property type="match status" value="1"/>
</dbReference>
<evidence type="ECO:0000256" key="12">
    <source>
        <dbReference type="ARBA" id="ARBA00023002"/>
    </source>
</evidence>
<evidence type="ECO:0000313" key="26">
    <source>
        <dbReference type="EMBL" id="CAH0585630.1"/>
    </source>
</evidence>
<evidence type="ECO:0000256" key="9">
    <source>
        <dbReference type="ARBA" id="ARBA00022723"/>
    </source>
</evidence>
<evidence type="ECO:0000256" key="8">
    <source>
        <dbReference type="ARBA" id="ARBA00022617"/>
    </source>
</evidence>
<evidence type="ECO:0000256" key="5">
    <source>
        <dbReference type="ARBA" id="ARBA00012764"/>
    </source>
</evidence>
<protein>
    <recommendedName>
        <fullName evidence="6">Cholesterol side-chain cleavage enzyme, mitochondrial</fullName>
        <ecNumber evidence="5">1.14.15.6</ecNumber>
    </recommendedName>
    <alternativeName>
        <fullName evidence="21">CYPXIA1</fullName>
    </alternativeName>
    <alternativeName>
        <fullName evidence="23">Cholesterol desmolase</fullName>
    </alternativeName>
    <alternativeName>
        <fullName evidence="22">Cytochrome P450 11A1</fullName>
    </alternativeName>
    <alternativeName>
        <fullName evidence="24">Cytochrome P450(scc)</fullName>
    </alternativeName>
</protein>
<evidence type="ECO:0000256" key="22">
    <source>
        <dbReference type="ARBA" id="ARBA00032666"/>
    </source>
</evidence>
<keyword evidence="20" id="KW-0755">Steroidogenesis</keyword>
<dbReference type="Gene3D" id="1.10.630.10">
    <property type="entry name" value="Cytochrome P450"/>
    <property type="match status" value="1"/>
</dbReference>
<evidence type="ECO:0000256" key="11">
    <source>
        <dbReference type="ARBA" id="ARBA00022946"/>
    </source>
</evidence>
<keyword evidence="9 25" id="KW-0479">Metal-binding</keyword>
<dbReference type="InterPro" id="IPR050479">
    <property type="entry name" value="CYP11_CYP27_families"/>
</dbReference>
<name>A0A9P0FUJ9_CHRIL</name>
<keyword evidence="7" id="KW-0153">Cholesterol metabolism</keyword>
<keyword evidence="15" id="KW-0443">Lipid metabolism</keyword>
<dbReference type="GO" id="GO:0008203">
    <property type="term" value="P:cholesterol metabolic process"/>
    <property type="evidence" value="ECO:0007669"/>
    <property type="project" value="UniProtKB-KW"/>
</dbReference>
<feature type="binding site" description="axial binding residue" evidence="25">
    <location>
        <position position="450"/>
    </location>
    <ligand>
        <name>heme</name>
        <dbReference type="ChEBI" id="CHEBI:30413"/>
    </ligand>
    <ligandPart>
        <name>Fe</name>
        <dbReference type="ChEBI" id="CHEBI:18248"/>
    </ligandPart>
</feature>
<evidence type="ECO:0000256" key="20">
    <source>
        <dbReference type="ARBA" id="ARBA00023250"/>
    </source>
</evidence>
<evidence type="ECO:0000256" key="17">
    <source>
        <dbReference type="ARBA" id="ARBA00023136"/>
    </source>
</evidence>
<keyword evidence="13 25" id="KW-0408">Iron</keyword>
<evidence type="ECO:0000256" key="21">
    <source>
        <dbReference type="ARBA" id="ARBA00030343"/>
    </source>
</evidence>
<evidence type="ECO:0000256" key="2">
    <source>
        <dbReference type="ARBA" id="ARBA00004637"/>
    </source>
</evidence>
<dbReference type="InterPro" id="IPR001128">
    <property type="entry name" value="Cyt_P450"/>
</dbReference>
<dbReference type="InterPro" id="IPR002401">
    <property type="entry name" value="Cyt_P450_E_grp-I"/>
</dbReference>
<comment type="similarity">
    <text evidence="4">Belongs to the cytochrome P450 family.</text>
</comment>
<gene>
    <name evidence="26" type="ORF">CINC_LOCUS2945</name>
</gene>
<keyword evidence="11" id="KW-0809">Transit peptide</keyword>
<dbReference type="PRINTS" id="PR00385">
    <property type="entry name" value="P450"/>
</dbReference>
<dbReference type="GO" id="GO:0005743">
    <property type="term" value="C:mitochondrial inner membrane"/>
    <property type="evidence" value="ECO:0007669"/>
    <property type="project" value="UniProtKB-SubCell"/>
</dbReference>
<comment type="pathway">
    <text evidence="3">Lipid metabolism; C21-steroid hormone metabolism.</text>
</comment>
<evidence type="ECO:0000256" key="24">
    <source>
        <dbReference type="ARBA" id="ARBA00033394"/>
    </source>
</evidence>
<dbReference type="Proteomes" id="UP001154114">
    <property type="component" value="Chromosome 14"/>
</dbReference>
<evidence type="ECO:0000256" key="4">
    <source>
        <dbReference type="ARBA" id="ARBA00010617"/>
    </source>
</evidence>
<dbReference type="SUPFAM" id="SSF48264">
    <property type="entry name" value="Cytochrome P450"/>
    <property type="match status" value="1"/>
</dbReference>
<dbReference type="EC" id="1.14.15.6" evidence="5"/>
<dbReference type="GO" id="GO:0005506">
    <property type="term" value="F:iron ion binding"/>
    <property type="evidence" value="ECO:0007669"/>
    <property type="project" value="InterPro"/>
</dbReference>
<dbReference type="OrthoDB" id="3945418at2759"/>
<evidence type="ECO:0000256" key="10">
    <source>
        <dbReference type="ARBA" id="ARBA00022792"/>
    </source>
</evidence>
<accession>A0A9P0FUJ9</accession>
<evidence type="ECO:0000256" key="7">
    <source>
        <dbReference type="ARBA" id="ARBA00022548"/>
    </source>
</evidence>
<evidence type="ECO:0000256" key="25">
    <source>
        <dbReference type="PIRSR" id="PIRSR602401-1"/>
    </source>
</evidence>
<dbReference type="GO" id="GO:0006700">
    <property type="term" value="P:C21-steroid hormone biosynthetic process"/>
    <property type="evidence" value="ECO:0007669"/>
    <property type="project" value="TreeGrafter"/>
</dbReference>
<evidence type="ECO:0000256" key="19">
    <source>
        <dbReference type="ARBA" id="ARBA00023221"/>
    </source>
</evidence>
<evidence type="ECO:0000256" key="14">
    <source>
        <dbReference type="ARBA" id="ARBA00023033"/>
    </source>
</evidence>
<reference evidence="26" key="1">
    <citation type="submission" date="2021-12" db="EMBL/GenBank/DDBJ databases">
        <authorList>
            <person name="King R."/>
        </authorList>
    </citation>
    <scope>NUCLEOTIDE SEQUENCE</scope>
</reference>
<evidence type="ECO:0000256" key="23">
    <source>
        <dbReference type="ARBA" id="ARBA00033274"/>
    </source>
</evidence>
<keyword evidence="10" id="KW-0999">Mitochondrion inner membrane</keyword>
<keyword evidence="8 25" id="KW-0349">Heme</keyword>
<keyword evidence="12" id="KW-0560">Oxidoreductase</keyword>
<keyword evidence="18" id="KW-1207">Sterol metabolism</keyword>
<comment type="cofactor">
    <cofactor evidence="1 25">
        <name>heme</name>
        <dbReference type="ChEBI" id="CHEBI:30413"/>
    </cofactor>
</comment>